<organism evidence="3 4">
    <name type="scientific">Pseudocercospora musae</name>
    <dbReference type="NCBI Taxonomy" id="113226"/>
    <lineage>
        <taxon>Eukaryota</taxon>
        <taxon>Fungi</taxon>
        <taxon>Dikarya</taxon>
        <taxon>Ascomycota</taxon>
        <taxon>Pezizomycotina</taxon>
        <taxon>Dothideomycetes</taxon>
        <taxon>Dothideomycetidae</taxon>
        <taxon>Mycosphaerellales</taxon>
        <taxon>Mycosphaerellaceae</taxon>
        <taxon>Pseudocercospora</taxon>
    </lineage>
</organism>
<feature type="compositionally biased region" description="Acidic residues" evidence="1">
    <location>
        <begin position="467"/>
        <end position="484"/>
    </location>
</feature>
<accession>A0A139IUB2</accession>
<reference evidence="3 4" key="1">
    <citation type="submission" date="2015-07" db="EMBL/GenBank/DDBJ databases">
        <title>Comparative genomics of the Sigatoka disease complex on banana suggests a link between parallel evolutionary changes in Pseudocercospora fijiensis and Pseudocercospora eumusae and increased virulence on the banana host.</title>
        <authorList>
            <person name="Chang T.-C."/>
            <person name="Salvucci A."/>
            <person name="Crous P.W."/>
            <person name="Stergiopoulos I."/>
        </authorList>
    </citation>
    <scope>NUCLEOTIDE SEQUENCE [LARGE SCALE GENOMIC DNA]</scope>
    <source>
        <strain evidence="3 4">CBS 116634</strain>
    </source>
</reference>
<dbReference type="GO" id="GO:0007094">
    <property type="term" value="P:mitotic spindle assembly checkpoint signaling"/>
    <property type="evidence" value="ECO:0007669"/>
    <property type="project" value="TreeGrafter"/>
</dbReference>
<comment type="caution">
    <text evidence="3">The sequence shown here is derived from an EMBL/GenBank/DDBJ whole genome shotgun (WGS) entry which is preliminary data.</text>
</comment>
<keyword evidence="4" id="KW-1185">Reference proteome</keyword>
<evidence type="ECO:0000256" key="1">
    <source>
        <dbReference type="SAM" id="MobiDB-lite"/>
    </source>
</evidence>
<dbReference type="OrthoDB" id="534815at2759"/>
<dbReference type="Pfam" id="PF22766">
    <property type="entry name" value="ZW10_C2"/>
    <property type="match status" value="1"/>
</dbReference>
<dbReference type="Gene3D" id="1.10.357.150">
    <property type="match status" value="1"/>
</dbReference>
<dbReference type="GO" id="GO:0005737">
    <property type="term" value="C:cytoplasm"/>
    <property type="evidence" value="ECO:0007669"/>
    <property type="project" value="GOC"/>
</dbReference>
<dbReference type="EMBL" id="LFZO01000010">
    <property type="protein sequence ID" value="KXT18136.1"/>
    <property type="molecule type" value="Genomic_DNA"/>
</dbReference>
<dbReference type="GO" id="GO:1990423">
    <property type="term" value="C:RZZ complex"/>
    <property type="evidence" value="ECO:0007669"/>
    <property type="project" value="TreeGrafter"/>
</dbReference>
<proteinExistence type="predicted"/>
<name>A0A139IUB2_9PEZI</name>
<protein>
    <recommendedName>
        <fullName evidence="2">ZW10 C-terminal helical domain-containing protein</fullName>
    </recommendedName>
</protein>
<evidence type="ECO:0000313" key="4">
    <source>
        <dbReference type="Proteomes" id="UP000073492"/>
    </source>
</evidence>
<feature type="compositionally biased region" description="Low complexity" evidence="1">
    <location>
        <begin position="430"/>
        <end position="444"/>
    </location>
</feature>
<gene>
    <name evidence="3" type="ORF">AC579_7722</name>
</gene>
<dbReference type="PANTHER" id="PTHR12205">
    <property type="entry name" value="CENTROMERE/KINETOCHORE PROTEIN ZW10"/>
    <property type="match status" value="1"/>
</dbReference>
<feature type="domain" description="ZW10 C-terminal helical" evidence="2">
    <location>
        <begin position="673"/>
        <end position="820"/>
    </location>
</feature>
<dbReference type="STRING" id="113226.A0A139IUB2"/>
<dbReference type="AlphaFoldDB" id="A0A139IUB2"/>
<dbReference type="Proteomes" id="UP000073492">
    <property type="component" value="Unassembled WGS sequence"/>
</dbReference>
<sequence>MAADIVTPAILSYVDHGAFPQDEDIVSATLTPDHLQTLGTALKHEQDQVKEEIRSLSKSTAVDVDTWIVRAKELQADILRSRETARQIVAEAEACKELKAKALDKKRKVELLEKEVAVNEGIVGRLEHVKHAHNELEDIREALVRGSIEGLLDKLEQAEESILGLGDAYSGVSLVLQRKAQKLREGLMETVQTRWEAAVHVDVENRSVTMNDSVKLVVEIAQGLGLFDDLVSKLTKNIEKAIFRPRLAVDRQSRVPALQILGSQLALSAPVEDCSLDKLLKDLRSAIDYLAEHLPTDVALPLSQHLVPAMSARLEDEWLEPAVPLDISEMSTFQQILADVEDFASHIEQIGWQGSKPLHAWVQAAPKTWLTKRREGLLGDVRNFVFSGIRDSKTVERVETQMVSQGDALAGGGGDGEDDWDTAWDEPDDTSAAPAAPQQSATSAAEDEDMSAWDEDDTNEPAKEEDTKDEDDAWDAWGEGDGDGNESIAAPGASATPKAQKQHATSPNGESANTRPSEREITLRETFKVTDVPDGILDLLRQVVTDATTLAGPEHSNSPIKVASQGLYTLPTLALAIYRATAPTAYAKLDTGNMLIYNDAMRLADQLRAWQADQPSQSRLRLDNDVKALEQFAKRAYGAEMDSQRTILLDQLEGAQGFGRCSEQPFKSECESAVEQAVLRLRDVHRMWEFILSNSALLQSIGSLLSTLIAKMIRDVEDLPDIGEADSKELKALCEAITETKDIFTQAAADGSQRDMAFVYCPNWLKFQYLGEILVGTLADIRYLWSEGELSLEFEAEEVVGLIEALFAESRHRREAIQEIRRGGRG</sequence>
<evidence type="ECO:0000313" key="3">
    <source>
        <dbReference type="EMBL" id="KXT18136.1"/>
    </source>
</evidence>
<feature type="compositionally biased region" description="Acidic residues" evidence="1">
    <location>
        <begin position="415"/>
        <end position="429"/>
    </location>
</feature>
<dbReference type="InterPro" id="IPR055148">
    <property type="entry name" value="ZW10_C_2"/>
</dbReference>
<feature type="compositionally biased region" description="Acidic residues" evidence="1">
    <location>
        <begin position="445"/>
        <end position="459"/>
    </location>
</feature>
<dbReference type="InterPro" id="IPR046362">
    <property type="entry name" value="Zw10/DSL1_C_sf"/>
</dbReference>
<feature type="compositionally biased region" description="Polar residues" evidence="1">
    <location>
        <begin position="497"/>
        <end position="515"/>
    </location>
</feature>
<evidence type="ECO:0000259" key="2">
    <source>
        <dbReference type="Pfam" id="PF22766"/>
    </source>
</evidence>
<dbReference type="GO" id="GO:0006888">
    <property type="term" value="P:endoplasmic reticulum to Golgi vesicle-mediated transport"/>
    <property type="evidence" value="ECO:0007669"/>
    <property type="project" value="TreeGrafter"/>
</dbReference>
<dbReference type="PANTHER" id="PTHR12205:SF0">
    <property type="entry name" value="CENTROMERE_KINETOCHORE PROTEIN ZW10 HOMOLOG"/>
    <property type="match status" value="1"/>
</dbReference>
<feature type="region of interest" description="Disordered" evidence="1">
    <location>
        <begin position="398"/>
        <end position="520"/>
    </location>
</feature>